<protein>
    <submittedName>
        <fullName evidence="6">Hemoglobin</fullName>
    </submittedName>
</protein>
<evidence type="ECO:0000313" key="7">
    <source>
        <dbReference type="Proteomes" id="UP000245880"/>
    </source>
</evidence>
<proteinExistence type="predicted"/>
<organism evidence="6 7">
    <name type="scientific">Dyadobacter jejuensis</name>
    <dbReference type="NCBI Taxonomy" id="1082580"/>
    <lineage>
        <taxon>Bacteria</taxon>
        <taxon>Pseudomonadati</taxon>
        <taxon>Bacteroidota</taxon>
        <taxon>Cytophagia</taxon>
        <taxon>Cytophagales</taxon>
        <taxon>Spirosomataceae</taxon>
        <taxon>Dyadobacter</taxon>
    </lineage>
</organism>
<reference evidence="6 7" key="1">
    <citation type="submission" date="2018-03" db="EMBL/GenBank/DDBJ databases">
        <title>Genomic Encyclopedia of Archaeal and Bacterial Type Strains, Phase II (KMG-II): from individual species to whole genera.</title>
        <authorList>
            <person name="Goeker M."/>
        </authorList>
    </citation>
    <scope>NUCLEOTIDE SEQUENCE [LARGE SCALE GENOMIC DNA]</scope>
    <source>
        <strain evidence="6 7">DSM 100346</strain>
    </source>
</reference>
<dbReference type="InterPro" id="IPR009050">
    <property type="entry name" value="Globin-like_sf"/>
</dbReference>
<feature type="binding site" description="distal binding residue" evidence="5">
    <location>
        <position position="49"/>
    </location>
    <ligand>
        <name>heme</name>
        <dbReference type="ChEBI" id="CHEBI:30413"/>
    </ligand>
    <ligandPart>
        <name>Fe</name>
        <dbReference type="ChEBI" id="CHEBI:18248"/>
    </ligandPart>
</feature>
<evidence type="ECO:0000256" key="2">
    <source>
        <dbReference type="ARBA" id="ARBA00022617"/>
    </source>
</evidence>
<dbReference type="EMBL" id="QGDT01000001">
    <property type="protein sequence ID" value="PWJ60464.1"/>
    <property type="molecule type" value="Genomic_DNA"/>
</dbReference>
<evidence type="ECO:0000313" key="6">
    <source>
        <dbReference type="EMBL" id="PWJ60464.1"/>
    </source>
</evidence>
<name>A0A316AT62_9BACT</name>
<dbReference type="Pfam" id="PF01152">
    <property type="entry name" value="Bac_globin"/>
    <property type="match status" value="1"/>
</dbReference>
<keyword evidence="3 5" id="KW-0479">Metal-binding</keyword>
<dbReference type="OrthoDB" id="25954at2"/>
<dbReference type="CDD" id="cd08916">
    <property type="entry name" value="TrHb3_P"/>
    <property type="match status" value="1"/>
</dbReference>
<gene>
    <name evidence="6" type="ORF">CLV98_101648</name>
</gene>
<dbReference type="InterPro" id="IPR001486">
    <property type="entry name" value="Hemoglobin_trunc"/>
</dbReference>
<dbReference type="Gene3D" id="1.10.490.10">
    <property type="entry name" value="Globins"/>
    <property type="match status" value="1"/>
</dbReference>
<evidence type="ECO:0000256" key="1">
    <source>
        <dbReference type="ARBA" id="ARBA00022448"/>
    </source>
</evidence>
<keyword evidence="2 5" id="KW-0349">Heme</keyword>
<dbReference type="RefSeq" id="WP_109672697.1">
    <property type="nucleotide sequence ID" value="NZ_QGDT01000001.1"/>
</dbReference>
<evidence type="ECO:0000256" key="5">
    <source>
        <dbReference type="PIRSR" id="PIRSR601486-1"/>
    </source>
</evidence>
<dbReference type="GO" id="GO:0046872">
    <property type="term" value="F:metal ion binding"/>
    <property type="evidence" value="ECO:0007669"/>
    <property type="project" value="UniProtKB-KW"/>
</dbReference>
<accession>A0A316AT62</accession>
<dbReference type="AlphaFoldDB" id="A0A316AT62"/>
<evidence type="ECO:0000256" key="3">
    <source>
        <dbReference type="ARBA" id="ARBA00022723"/>
    </source>
</evidence>
<comment type="caution">
    <text evidence="6">The sequence shown here is derived from an EMBL/GenBank/DDBJ whole genome shotgun (WGS) entry which is preliminary data.</text>
</comment>
<keyword evidence="1" id="KW-0813">Transport</keyword>
<sequence>MEPSIERRQTIEGLADIKLLVDTFYGKVRQDALLAPIFNERIGAHWPQHLEKLYKFWQTVLLKEHTYFGSPFTPHALLEIDHTHFRKWVGLFVETIDTLFVGERAEEAKWRAQKMAEMFEYKNAYYRKESEKRVGG</sequence>
<keyword evidence="7" id="KW-1185">Reference proteome</keyword>
<dbReference type="GO" id="GO:0020037">
    <property type="term" value="F:heme binding"/>
    <property type="evidence" value="ECO:0007669"/>
    <property type="project" value="InterPro"/>
</dbReference>
<dbReference type="InterPro" id="IPR012292">
    <property type="entry name" value="Globin/Proto"/>
</dbReference>
<evidence type="ECO:0000256" key="4">
    <source>
        <dbReference type="ARBA" id="ARBA00023004"/>
    </source>
</evidence>
<dbReference type="Proteomes" id="UP000245880">
    <property type="component" value="Unassembled WGS sequence"/>
</dbReference>
<dbReference type="SUPFAM" id="SSF46458">
    <property type="entry name" value="Globin-like"/>
    <property type="match status" value="1"/>
</dbReference>
<keyword evidence="4 5" id="KW-0408">Iron</keyword>
<dbReference type="GO" id="GO:0019825">
    <property type="term" value="F:oxygen binding"/>
    <property type="evidence" value="ECO:0007669"/>
    <property type="project" value="InterPro"/>
</dbReference>